<evidence type="ECO:0000256" key="1">
    <source>
        <dbReference type="SAM" id="MobiDB-lite"/>
    </source>
</evidence>
<proteinExistence type="predicted"/>
<keyword evidence="5" id="KW-1185">Reference proteome</keyword>
<dbReference type="RefSeq" id="WP_314016906.1">
    <property type="nucleotide sequence ID" value="NZ_JAVTTP010000002.1"/>
</dbReference>
<evidence type="ECO:0000259" key="3">
    <source>
        <dbReference type="PROSITE" id="PS50093"/>
    </source>
</evidence>
<dbReference type="InterPro" id="IPR035986">
    <property type="entry name" value="PKD_dom_sf"/>
</dbReference>
<dbReference type="Gene3D" id="2.60.40.2410">
    <property type="entry name" value="Uncharacterised protein PF12988, DUF3872"/>
    <property type="match status" value="2"/>
</dbReference>
<dbReference type="CDD" id="cd00146">
    <property type="entry name" value="PKD"/>
    <property type="match status" value="3"/>
</dbReference>
<feature type="compositionally biased region" description="Polar residues" evidence="1">
    <location>
        <begin position="926"/>
        <end position="941"/>
    </location>
</feature>
<keyword evidence="2" id="KW-0732">Signal</keyword>
<dbReference type="InterPro" id="IPR013783">
    <property type="entry name" value="Ig-like_fold"/>
</dbReference>
<dbReference type="PROSITE" id="PS51257">
    <property type="entry name" value="PROKAR_LIPOPROTEIN"/>
    <property type="match status" value="1"/>
</dbReference>
<dbReference type="SUPFAM" id="SSF49299">
    <property type="entry name" value="PKD domain"/>
    <property type="match status" value="3"/>
</dbReference>
<dbReference type="SMART" id="SM00089">
    <property type="entry name" value="PKD"/>
    <property type="match status" value="3"/>
</dbReference>
<evidence type="ECO:0000313" key="4">
    <source>
        <dbReference type="EMBL" id="MDT7830507.1"/>
    </source>
</evidence>
<dbReference type="PANTHER" id="PTHR46182">
    <property type="entry name" value="FI19480P1"/>
    <property type="match status" value="1"/>
</dbReference>
<comment type="caution">
    <text evidence="4">The sequence shown here is derived from an EMBL/GenBank/DDBJ whole genome shotgun (WGS) entry which is preliminary data.</text>
</comment>
<dbReference type="Gene3D" id="2.60.40.10">
    <property type="entry name" value="Immunoglobulins"/>
    <property type="match status" value="4"/>
</dbReference>
<dbReference type="InterPro" id="IPR022409">
    <property type="entry name" value="PKD/Chitinase_dom"/>
</dbReference>
<feature type="domain" description="PKD" evidence="3">
    <location>
        <begin position="591"/>
        <end position="676"/>
    </location>
</feature>
<dbReference type="Proteomes" id="UP001250656">
    <property type="component" value="Unassembled WGS sequence"/>
</dbReference>
<feature type="domain" description="PKD" evidence="3">
    <location>
        <begin position="676"/>
        <end position="761"/>
    </location>
</feature>
<evidence type="ECO:0000256" key="2">
    <source>
        <dbReference type="SAM" id="SignalP"/>
    </source>
</evidence>
<feature type="chain" id="PRO_5046825663" evidence="2">
    <location>
        <begin position="21"/>
        <end position="954"/>
    </location>
</feature>
<accession>A0ABU3LAI6</accession>
<protein>
    <submittedName>
        <fullName evidence="4">PKD domain-containing protein</fullName>
    </submittedName>
</protein>
<dbReference type="Gene3D" id="2.60.40.2340">
    <property type="match status" value="3"/>
</dbReference>
<dbReference type="InterPro" id="IPR029865">
    <property type="entry name" value="KIAA0319-like"/>
</dbReference>
<sequence>MKYPTRAAAFVFSLVAIVLACTKQIDLKTEVEFSVTVQHEPGGYINENLPTRVTVVPEAILEEFSYSYSYSVTEGEGYFMDNRGAVFPQDETIALQPLSAEMMYVGTQAGNHLVKVVATDNYGFTEEVEIDYTVAEIPPVVWTTSSPVKRMKLHNTAPITVHFEADLDRGVQYERRYRFVSGLGRLTEVSDRADIELAEFRSITPGTYTLNFTPLELGTVELVFDLQGDNGDEYSATLGFKVLEEIEDSVPPKIALLGEHPYTIQRGGTYDDPGAMATDDVDGDISANLVVDDSKVNTAQVGAYRVTYNVKDASGNAAVEVIRTVTVIAGGNPQRGENDILTFAVPGQQDASVIDPTRHTVTINVPSGTATNVAPIALSVSADASITPSRDEVRDFINPVTYIVSAQNGDQQEWTVTVNVAASSDKSIESFTMAGVAGVISDTDILVTLPPGSDASSQTPAVQFIGAGLSPNSGTTVDFTTTVPYTVTAEDGSTKEYKVTVIVEKSTEKEITDFVIEGVPGSIDGTTITVTLPAGNDEKSLSPTIVHTGESISPAFDSTHDFTDPVSFTVTAEDGSQKTYGVSVTITGDRPTANISANPMTVSLNQDINFTGDASTDDIQIISYSWDFGDGTTSSAANPVHSYSSHGIYTVSLTVADDGGLTDMASVQIEVPNVGPTASASANPIEIREDRSVYFNGSNSTDDLGISSHTWNFGDGNTSSAPNPVHIYTSPGIYTAGLTVTDTGGLTDTEEITITVLANQRPTSVTSADIFNGIAPLTVNFRGSDSSDPENDPLSYQWQFGPPGATSTMQNPTYTYNSPGEYIVTLTVSDDDLSHTSSLVITVRPATTFDAATGLYTAPAGSTVTVTLHSKGTGKGRAEVGAGPLSLTTAWNGGEHDTFSENDSHYFTMPPSGEIYFSGSHRETYGSSDSNVTMSNNQGPSQGFYMDKDEKIPK</sequence>
<feature type="signal peptide" evidence="2">
    <location>
        <begin position="1"/>
        <end position="20"/>
    </location>
</feature>
<feature type="region of interest" description="Disordered" evidence="1">
    <location>
        <begin position="926"/>
        <end position="954"/>
    </location>
</feature>
<feature type="domain" description="PKD" evidence="3">
    <location>
        <begin position="762"/>
        <end position="830"/>
    </location>
</feature>
<gene>
    <name evidence="4" type="ORF">RQM65_17695</name>
</gene>
<organism evidence="4 5">
    <name type="scientific">Pricia mediterranea</name>
    <dbReference type="NCBI Taxonomy" id="3076079"/>
    <lineage>
        <taxon>Bacteria</taxon>
        <taxon>Pseudomonadati</taxon>
        <taxon>Bacteroidota</taxon>
        <taxon>Flavobacteriia</taxon>
        <taxon>Flavobacteriales</taxon>
        <taxon>Flavobacteriaceae</taxon>
        <taxon>Pricia</taxon>
    </lineage>
</organism>
<dbReference type="InterPro" id="IPR000601">
    <property type="entry name" value="PKD_dom"/>
</dbReference>
<dbReference type="PANTHER" id="PTHR46182:SF2">
    <property type="entry name" value="FI19480P1"/>
    <property type="match status" value="1"/>
</dbReference>
<reference evidence="4 5" key="1">
    <citation type="submission" date="2023-09" db="EMBL/GenBank/DDBJ databases">
        <title>Novel taxa isolated from Blanes Bay.</title>
        <authorList>
            <person name="Rey-Velasco X."/>
            <person name="Lucena T."/>
        </authorList>
    </citation>
    <scope>NUCLEOTIDE SEQUENCE [LARGE SCALE GENOMIC DNA]</scope>
    <source>
        <strain evidence="4 5">S334</strain>
    </source>
</reference>
<dbReference type="InterPro" id="IPR032179">
    <property type="entry name" value="Cry22Aa_Ig-like"/>
</dbReference>
<name>A0ABU3LAI6_9FLAO</name>
<dbReference type="InterPro" id="IPR038707">
    <property type="entry name" value="TraQ_sf"/>
</dbReference>
<dbReference type="Pfam" id="PF16403">
    <property type="entry name" value="Bact_surface_Ig-like"/>
    <property type="match status" value="1"/>
</dbReference>
<dbReference type="EMBL" id="JAVTTP010000002">
    <property type="protein sequence ID" value="MDT7830507.1"/>
    <property type="molecule type" value="Genomic_DNA"/>
</dbReference>
<evidence type="ECO:0000313" key="5">
    <source>
        <dbReference type="Proteomes" id="UP001250656"/>
    </source>
</evidence>
<dbReference type="PROSITE" id="PS50093">
    <property type="entry name" value="PKD"/>
    <property type="match status" value="3"/>
</dbReference>
<dbReference type="Pfam" id="PF18911">
    <property type="entry name" value="PKD_4"/>
    <property type="match status" value="3"/>
</dbReference>